<evidence type="ECO:0000313" key="2">
    <source>
        <dbReference type="Proteomes" id="UP000010445"/>
    </source>
</evidence>
<sequence length="83" mass="9377">MTLSLGDSPNPGALLFHRTVWGEMLNNSLNPVSSTLVLDETRACTFHPLFSNNTHTTLGHGYRDLEQRDWYDPDNSPASPRHR</sequence>
<comment type="caution">
    <text evidence="1">The sequence shown here is derived from an EMBL/GenBank/DDBJ whole genome shotgun (WGS) entry which is preliminary data.</text>
</comment>
<accession>L1M8Y3</accession>
<reference evidence="1 2" key="1">
    <citation type="submission" date="2012-05" db="EMBL/GenBank/DDBJ databases">
        <authorList>
            <person name="Weinstock G."/>
            <person name="Sodergren E."/>
            <person name="Lobos E.A."/>
            <person name="Fulton L."/>
            <person name="Fulton R."/>
            <person name="Courtney L."/>
            <person name="Fronick C."/>
            <person name="O'Laughlin M."/>
            <person name="Godfrey J."/>
            <person name="Wilson R.M."/>
            <person name="Miner T."/>
            <person name="Farmer C."/>
            <person name="Delehaunty K."/>
            <person name="Cordes M."/>
            <person name="Minx P."/>
            <person name="Tomlinson C."/>
            <person name="Chen J."/>
            <person name="Wollam A."/>
            <person name="Pepin K.H."/>
            <person name="Bhonagiri V."/>
            <person name="Zhang X."/>
            <person name="Suruliraj S."/>
            <person name="Warren W."/>
            <person name="Mitreva M."/>
            <person name="Mardis E.R."/>
            <person name="Wilson R.K."/>
        </authorList>
    </citation>
    <scope>NUCLEOTIDE SEQUENCE [LARGE SCALE GENOMIC DNA]</scope>
    <source>
        <strain evidence="1 2">F0235</strain>
    </source>
</reference>
<dbReference type="HOGENOM" id="CLU_2536876_0_0_11"/>
<organism evidence="1 2">
    <name type="scientific">Corynebacterium durum F0235</name>
    <dbReference type="NCBI Taxonomy" id="1035195"/>
    <lineage>
        <taxon>Bacteria</taxon>
        <taxon>Bacillati</taxon>
        <taxon>Actinomycetota</taxon>
        <taxon>Actinomycetes</taxon>
        <taxon>Mycobacteriales</taxon>
        <taxon>Corynebacteriaceae</taxon>
        <taxon>Corynebacterium</taxon>
    </lineage>
</organism>
<proteinExistence type="predicted"/>
<name>L1M8Y3_9CORY</name>
<dbReference type="Proteomes" id="UP000010445">
    <property type="component" value="Unassembled WGS sequence"/>
</dbReference>
<dbReference type="EMBL" id="AMEM01000044">
    <property type="protein sequence ID" value="EKX87444.1"/>
    <property type="molecule type" value="Genomic_DNA"/>
</dbReference>
<keyword evidence="2" id="KW-1185">Reference proteome</keyword>
<gene>
    <name evidence="1" type="ORF">HMPREF9997_02770</name>
</gene>
<protein>
    <submittedName>
        <fullName evidence="1">Uncharacterized protein</fullName>
    </submittedName>
</protein>
<dbReference type="AlphaFoldDB" id="L1M8Y3"/>
<evidence type="ECO:0000313" key="1">
    <source>
        <dbReference type="EMBL" id="EKX87444.1"/>
    </source>
</evidence>